<reference evidence="6" key="1">
    <citation type="submission" date="2012-12" db="EMBL/GenBank/DDBJ databases">
        <authorList>
            <person name="Hellsten U."/>
            <person name="Grimwood J."/>
            <person name="Chapman J.A."/>
            <person name="Shapiro H."/>
            <person name="Aerts A."/>
            <person name="Otillar R.P."/>
            <person name="Terry A.Y."/>
            <person name="Boore J.L."/>
            <person name="Simakov O."/>
            <person name="Marletaz F."/>
            <person name="Cho S.-J."/>
            <person name="Edsinger-Gonzales E."/>
            <person name="Havlak P."/>
            <person name="Kuo D.-H."/>
            <person name="Larsson T."/>
            <person name="Lv J."/>
            <person name="Arendt D."/>
            <person name="Savage R."/>
            <person name="Osoegawa K."/>
            <person name="de Jong P."/>
            <person name="Lindberg D.R."/>
            <person name="Seaver E.C."/>
            <person name="Weisblat D.A."/>
            <person name="Putnam N.H."/>
            <person name="Grigoriev I.V."/>
            <person name="Rokhsar D.S."/>
        </authorList>
    </citation>
    <scope>NUCLEOTIDE SEQUENCE</scope>
</reference>
<dbReference type="GO" id="GO:0003950">
    <property type="term" value="F:NAD+ poly-ADP-ribosyltransferase activity"/>
    <property type="evidence" value="ECO:0000318"/>
    <property type="project" value="GO_Central"/>
</dbReference>
<dbReference type="HOGENOM" id="CLU_277348_0_0_1"/>
<keyword evidence="1" id="KW-0808">Transferase</keyword>
<gene>
    <name evidence="5" type="primary">20211866</name>
    <name evidence="4" type="ORF">HELRODRAFT_191235</name>
</gene>
<dbReference type="GO" id="GO:0005634">
    <property type="term" value="C:nucleus"/>
    <property type="evidence" value="ECO:0000318"/>
    <property type="project" value="GO_Central"/>
</dbReference>
<evidence type="ECO:0000313" key="5">
    <source>
        <dbReference type="EnsemblMetazoa" id="HelroP191235"/>
    </source>
</evidence>
<dbReference type="Gene3D" id="3.90.228.10">
    <property type="match status" value="1"/>
</dbReference>
<feature type="domain" description="PARP catalytic" evidence="3">
    <location>
        <begin position="758"/>
        <end position="1051"/>
    </location>
</feature>
<proteinExistence type="predicted"/>
<keyword evidence="1" id="KW-0520">NAD</keyword>
<sequence length="1051" mass="121183">MSMNINVKNEQKSKPTKKRLYIGNLRENVTEDEIVLYLEQAKFHPQSASDYELEQFIVRVGHLDTTRRFAIINLPDIAVKMRIPNNFYILKVPNKSHQNVFTVQKSNPKNQHNNTSIQHPQKLPQQLQPKQPQQQTEQQQRPTHHPTQPKKSTEPQQPQKHTLQQPQKPQPQPKQQPIKQQQNVEFNRLIVIFPVHLQTVTYMELEETIEDPNKNLIEIKDELHEEKRKLMKLIIGDMRHQFGYNLVVWIDKMDHKIGVGSHDSSVNLRRVSTYINDILSYSASCEVDIPLCLVKLIVDAKFFRWLQNFFEQHGQKVIAFKPTPDKLFVVGRNEQSAKLGAKLLEDDFTTIVLNVSSCNKNALQHYFNDAPWLELVHYISYNYFTYVSCSESSIPHRQSEDTNIFISGFKSYVGFEIAHGSVEEFVSKLDGCIVTNNNYYDPIPYSDKKQFSTGDFKARESSQFLDLMNLISADNDKLNMTEQHGKTLKAHNSTSKQLASNQRSKTSVQLSVLKFQFLKQEYPDLINKNTKYLMHDGCLEISANAEEECMRTRSKIEDILSSLHSKVIPLDLPCLTIEFYHEKNSPFRELLVHIGKRMSCVFDVKASSASNSKKSLNVECCGPVILDSLESTLIDKLNILFDEKRISFSFILNQSSKTERILHDSLLFDITQLANKNVSVEIDNLSEEIVLRGRCHYLKEAESSLNSLFLEHLKNISTTKKEVQPTILTLESSLRDTNLSEFLKLFGHQDIHTPSHWISHQGSLRTHSNNKGSLHELSSSSSLYNLISLMVDSTWRSDVVGIGKDAYNLKHKNIKIEKIYAVENVYQYKRYMTKINEFCLQNHDKISGLSQQTQTLITRNITDDTSMLLHEINECYLFHGMNKNRVQAIIDQGFDFRLGNSKSLFGQGIYFAESATKADQYADDKSKRAAPGEVLSMFVSRVFLGRLHNCEQPYPFKRPPCSQEGCHSETCHQHPLCDSVLGTKTFLHDQTKRNQLMKLRNDLSTSSASSNTLKAVNEQLYQLRNLLFREFIVYDQSQCYPEFLINYSRID</sequence>
<reference evidence="4 6" key="2">
    <citation type="journal article" date="2013" name="Nature">
        <title>Insights into bilaterian evolution from three spiralian genomes.</title>
        <authorList>
            <person name="Simakov O."/>
            <person name="Marletaz F."/>
            <person name="Cho S.J."/>
            <person name="Edsinger-Gonzales E."/>
            <person name="Havlak P."/>
            <person name="Hellsten U."/>
            <person name="Kuo D.H."/>
            <person name="Larsson T."/>
            <person name="Lv J."/>
            <person name="Arendt D."/>
            <person name="Savage R."/>
            <person name="Osoegawa K."/>
            <person name="de Jong P."/>
            <person name="Grimwood J."/>
            <person name="Chapman J.A."/>
            <person name="Shapiro H."/>
            <person name="Aerts A."/>
            <person name="Otillar R.P."/>
            <person name="Terry A.Y."/>
            <person name="Boore J.L."/>
            <person name="Grigoriev I.V."/>
            <person name="Lindberg D.R."/>
            <person name="Seaver E.C."/>
            <person name="Weisblat D.A."/>
            <person name="Putnam N.H."/>
            <person name="Rokhsar D.S."/>
        </authorList>
    </citation>
    <scope>NUCLEOTIDE SEQUENCE</scope>
</reference>
<dbReference type="OrthoDB" id="411019at2759"/>
<dbReference type="PROSITE" id="PS51059">
    <property type="entry name" value="PARP_CATALYTIC"/>
    <property type="match status" value="1"/>
</dbReference>
<feature type="compositionally biased region" description="Low complexity" evidence="2">
    <location>
        <begin position="149"/>
        <end position="167"/>
    </location>
</feature>
<evidence type="ECO:0000259" key="3">
    <source>
        <dbReference type="PROSITE" id="PS51059"/>
    </source>
</evidence>
<dbReference type="EnsemblMetazoa" id="HelroT191235">
    <property type="protein sequence ID" value="HelroP191235"/>
    <property type="gene ID" value="HelroG191235"/>
</dbReference>
<keyword evidence="6" id="KW-1185">Reference proteome</keyword>
<dbReference type="PANTHER" id="PTHR45740:SF2">
    <property type="entry name" value="POLY [ADP-RIBOSE] POLYMERASE"/>
    <property type="match status" value="1"/>
</dbReference>
<dbReference type="PANTHER" id="PTHR45740">
    <property type="entry name" value="POLY [ADP-RIBOSE] POLYMERASE"/>
    <property type="match status" value="1"/>
</dbReference>
<dbReference type="Proteomes" id="UP000015101">
    <property type="component" value="Unassembled WGS sequence"/>
</dbReference>
<dbReference type="InParanoid" id="T1FSR9"/>
<feature type="region of interest" description="Disordered" evidence="2">
    <location>
        <begin position="105"/>
        <end position="180"/>
    </location>
</feature>
<dbReference type="CTD" id="20211866"/>
<reference evidence="5" key="3">
    <citation type="submission" date="2015-06" db="UniProtKB">
        <authorList>
            <consortium name="EnsemblMetazoa"/>
        </authorList>
    </citation>
    <scope>IDENTIFICATION</scope>
</reference>
<dbReference type="GeneID" id="20211866"/>
<evidence type="ECO:0000313" key="4">
    <source>
        <dbReference type="EMBL" id="ESO06900.1"/>
    </source>
</evidence>
<evidence type="ECO:0000256" key="1">
    <source>
        <dbReference type="RuleBase" id="RU362114"/>
    </source>
</evidence>
<dbReference type="EMBL" id="KB096275">
    <property type="protein sequence ID" value="ESO06900.1"/>
    <property type="molecule type" value="Genomic_DNA"/>
</dbReference>
<organism evidence="5 6">
    <name type="scientific">Helobdella robusta</name>
    <name type="common">Californian leech</name>
    <dbReference type="NCBI Taxonomy" id="6412"/>
    <lineage>
        <taxon>Eukaryota</taxon>
        <taxon>Metazoa</taxon>
        <taxon>Spiralia</taxon>
        <taxon>Lophotrochozoa</taxon>
        <taxon>Annelida</taxon>
        <taxon>Clitellata</taxon>
        <taxon>Hirudinea</taxon>
        <taxon>Rhynchobdellida</taxon>
        <taxon>Glossiphoniidae</taxon>
        <taxon>Helobdella</taxon>
    </lineage>
</organism>
<dbReference type="InterPro" id="IPR012317">
    <property type="entry name" value="Poly(ADP-ribose)pol_cat_dom"/>
</dbReference>
<evidence type="ECO:0000313" key="6">
    <source>
        <dbReference type="Proteomes" id="UP000015101"/>
    </source>
</evidence>
<dbReference type="SUPFAM" id="SSF56399">
    <property type="entry name" value="ADP-ribosylation"/>
    <property type="match status" value="1"/>
</dbReference>
<dbReference type="KEGG" id="hro:HELRODRAFT_191235"/>
<dbReference type="Pfam" id="PF00644">
    <property type="entry name" value="PARP"/>
    <property type="match status" value="1"/>
</dbReference>
<dbReference type="EMBL" id="AMQM01003705">
    <property type="status" value="NOT_ANNOTATED_CDS"/>
    <property type="molecule type" value="Genomic_DNA"/>
</dbReference>
<dbReference type="AlphaFoldDB" id="T1FSR9"/>
<feature type="compositionally biased region" description="Polar residues" evidence="2">
    <location>
        <begin position="105"/>
        <end position="117"/>
    </location>
</feature>
<evidence type="ECO:0000256" key="2">
    <source>
        <dbReference type="SAM" id="MobiDB-lite"/>
    </source>
</evidence>
<feature type="compositionally biased region" description="Low complexity" evidence="2">
    <location>
        <begin position="118"/>
        <end position="141"/>
    </location>
</feature>
<accession>T1FSR9</accession>
<dbReference type="EC" id="2.4.2.-" evidence="1"/>
<dbReference type="RefSeq" id="XP_009014996.1">
    <property type="nucleotide sequence ID" value="XM_009016748.1"/>
</dbReference>
<dbReference type="InterPro" id="IPR051712">
    <property type="entry name" value="ARTD-AVP"/>
</dbReference>
<dbReference type="STRING" id="6412.T1FSR9"/>
<protein>
    <recommendedName>
        <fullName evidence="1">Poly [ADP-ribose] polymerase</fullName>
        <shortName evidence="1">PARP</shortName>
        <ecNumber evidence="1">2.4.2.-</ecNumber>
    </recommendedName>
</protein>
<keyword evidence="1" id="KW-0328">Glycosyltransferase</keyword>
<name>T1FSR9_HELRO</name>